<evidence type="ECO:0000313" key="1">
    <source>
        <dbReference type="EMBL" id="CAK7225921.1"/>
    </source>
</evidence>
<accession>A0ABP0C3V1</accession>
<reference evidence="1 2" key="1">
    <citation type="submission" date="2024-01" db="EMBL/GenBank/DDBJ databases">
        <authorList>
            <person name="Allen C."/>
            <person name="Tagirdzhanova G."/>
        </authorList>
    </citation>
    <scope>NUCLEOTIDE SEQUENCE [LARGE SCALE GENOMIC DNA]</scope>
</reference>
<dbReference type="EMBL" id="CAWUHB010000034">
    <property type="protein sequence ID" value="CAK7225921.1"/>
    <property type="molecule type" value="Genomic_DNA"/>
</dbReference>
<dbReference type="Gene3D" id="3.40.50.1820">
    <property type="entry name" value="alpha/beta hydrolase"/>
    <property type="match status" value="1"/>
</dbReference>
<dbReference type="Proteomes" id="UP001642405">
    <property type="component" value="Unassembled WGS sequence"/>
</dbReference>
<protein>
    <recommendedName>
        <fullName evidence="3">AB hydrolase-1 domain-containing protein</fullName>
    </recommendedName>
</protein>
<comment type="caution">
    <text evidence="1">The sequence shown here is derived from an EMBL/GenBank/DDBJ whole genome shotgun (WGS) entry which is preliminary data.</text>
</comment>
<name>A0ABP0C3V1_9PEZI</name>
<gene>
    <name evidence="1" type="ORF">SCUCBS95973_006028</name>
</gene>
<evidence type="ECO:0000313" key="2">
    <source>
        <dbReference type="Proteomes" id="UP001642405"/>
    </source>
</evidence>
<organism evidence="1 2">
    <name type="scientific">Sporothrix curviconia</name>
    <dbReference type="NCBI Taxonomy" id="1260050"/>
    <lineage>
        <taxon>Eukaryota</taxon>
        <taxon>Fungi</taxon>
        <taxon>Dikarya</taxon>
        <taxon>Ascomycota</taxon>
        <taxon>Pezizomycotina</taxon>
        <taxon>Sordariomycetes</taxon>
        <taxon>Sordariomycetidae</taxon>
        <taxon>Ophiostomatales</taxon>
        <taxon>Ophiostomataceae</taxon>
        <taxon>Sporothrix</taxon>
    </lineage>
</organism>
<evidence type="ECO:0008006" key="3">
    <source>
        <dbReference type="Google" id="ProtNLM"/>
    </source>
</evidence>
<sequence>MFALDTHRPEVTSADGLKIWAAQAGPSAADAPTIVFIISDFVGLVVWEPNRASMSYTFRSALVGTMALSSTTVRLASQTEARQDPARFLQEAPRYKALCIVGDEDEVVLPDALVTMYKGILPHIDVVRIPEAGHMVFWERPVETKKAIVDFIEAGDKGK</sequence>
<keyword evidence="2" id="KW-1185">Reference proteome</keyword>
<proteinExistence type="predicted"/>
<dbReference type="InterPro" id="IPR029058">
    <property type="entry name" value="AB_hydrolase_fold"/>
</dbReference>
<dbReference type="SUPFAM" id="SSF53474">
    <property type="entry name" value="alpha/beta-Hydrolases"/>
    <property type="match status" value="1"/>
</dbReference>